<dbReference type="GO" id="GO:0012505">
    <property type="term" value="C:endomembrane system"/>
    <property type="evidence" value="ECO:0007669"/>
    <property type="project" value="TreeGrafter"/>
</dbReference>
<dbReference type="GO" id="GO:0016798">
    <property type="term" value="F:hydrolase activity, acting on glycosyl bonds"/>
    <property type="evidence" value="ECO:0007669"/>
    <property type="project" value="UniProtKB-KW"/>
</dbReference>
<dbReference type="PANTHER" id="PTHR46066:SF2">
    <property type="entry name" value="CHITINASE DOMAIN-CONTAINING PROTEIN 1"/>
    <property type="match status" value="1"/>
</dbReference>
<accession>A0A3N1XZC2</accession>
<dbReference type="Pfam" id="PF01476">
    <property type="entry name" value="LysM"/>
    <property type="match status" value="2"/>
</dbReference>
<dbReference type="GO" id="GO:0005975">
    <property type="term" value="P:carbohydrate metabolic process"/>
    <property type="evidence" value="ECO:0007669"/>
    <property type="project" value="InterPro"/>
</dbReference>
<dbReference type="Gene3D" id="3.20.20.80">
    <property type="entry name" value="Glycosidases"/>
    <property type="match status" value="1"/>
</dbReference>
<comment type="caution">
    <text evidence="4">The sequence shown here is derived from an EMBL/GenBank/DDBJ whole genome shotgun (WGS) entry which is preliminary data.</text>
</comment>
<keyword evidence="5" id="KW-1185">Reference proteome</keyword>
<feature type="domain" description="GH18" evidence="3">
    <location>
        <begin position="93"/>
        <end position="425"/>
    </location>
</feature>
<feature type="domain" description="LysM" evidence="2">
    <location>
        <begin position="51"/>
        <end position="96"/>
    </location>
</feature>
<dbReference type="InterPro" id="IPR017853">
    <property type="entry name" value="GH"/>
</dbReference>
<dbReference type="SMART" id="SM00636">
    <property type="entry name" value="Glyco_18"/>
    <property type="match status" value="1"/>
</dbReference>
<dbReference type="Proteomes" id="UP000273083">
    <property type="component" value="Unassembled WGS sequence"/>
</dbReference>
<dbReference type="InterPro" id="IPR011583">
    <property type="entry name" value="Chitinase_II/V-like_cat"/>
</dbReference>
<sequence>MIIHVVKQGETIFSIADYYKVSAVRLIQENDLMNPNNLVIGQTIIIVYPEQTHTVIQGETLPGIADRYNVTLMDLLRNNPYLLDREYIYPGEILVIRYINEKSGSIKINGYAYPFIDRKILEKNLLYLTYLSIFSYTISANGELNDIDDAELIDMAKGYGVAPIMVISNVTSEGAFDRDIAHNFLADKDIQDNLIENVSSVLKEKGYYGLNLDMPYILPEDREKYIEFIIRLISRLKSQEIKVFITISPNAFQRDEITDFREIDYTRVSQIIDGVILISYSWGYTTGIPLDEIPFNYQQILLAYIETQIPSEKITFGITSIGYIFRFPFIEGVSRAEAISNANAIQLASNAGTEINYNKNNLTSYFYISNSEDYLVYFHDGRGLSTFLELVSQHNLDGIAFWNIMYFLAQEFLIINTQYYIEKVI</sequence>
<dbReference type="GO" id="GO:0008061">
    <property type="term" value="F:chitin binding"/>
    <property type="evidence" value="ECO:0007669"/>
    <property type="project" value="InterPro"/>
</dbReference>
<dbReference type="Gene3D" id="3.10.350.10">
    <property type="entry name" value="LysM domain"/>
    <property type="match status" value="2"/>
</dbReference>
<dbReference type="PROSITE" id="PS51910">
    <property type="entry name" value="GH18_2"/>
    <property type="match status" value="1"/>
</dbReference>
<dbReference type="SUPFAM" id="SSF51445">
    <property type="entry name" value="(Trans)glycosidases"/>
    <property type="match status" value="1"/>
</dbReference>
<evidence type="ECO:0000256" key="1">
    <source>
        <dbReference type="ARBA" id="ARBA00023295"/>
    </source>
</evidence>
<dbReference type="PANTHER" id="PTHR46066">
    <property type="entry name" value="CHITINASE DOMAIN-CONTAINING PROTEIN 1 FAMILY MEMBER"/>
    <property type="match status" value="1"/>
</dbReference>
<evidence type="ECO:0000259" key="3">
    <source>
        <dbReference type="PROSITE" id="PS51910"/>
    </source>
</evidence>
<protein>
    <submittedName>
        <fullName evidence="4">Spore germination protein</fullName>
    </submittedName>
</protein>
<dbReference type="InterPro" id="IPR036779">
    <property type="entry name" value="LysM_dom_sf"/>
</dbReference>
<dbReference type="Pfam" id="PF00704">
    <property type="entry name" value="Glyco_hydro_18"/>
    <property type="match status" value="1"/>
</dbReference>
<evidence type="ECO:0000313" key="4">
    <source>
        <dbReference type="EMBL" id="ROR31581.1"/>
    </source>
</evidence>
<feature type="domain" description="LysM" evidence="2">
    <location>
        <begin position="2"/>
        <end position="46"/>
    </location>
</feature>
<dbReference type="SMART" id="SM00257">
    <property type="entry name" value="LysM"/>
    <property type="match status" value="2"/>
</dbReference>
<gene>
    <name evidence="4" type="ORF">EDD66_101198</name>
</gene>
<dbReference type="PROSITE" id="PS51782">
    <property type="entry name" value="LYSM"/>
    <property type="match status" value="2"/>
</dbReference>
<dbReference type="RefSeq" id="WP_123607677.1">
    <property type="nucleotide sequence ID" value="NZ_RJVG01000001.1"/>
</dbReference>
<keyword evidence="1" id="KW-0378">Hydrolase</keyword>
<dbReference type="SUPFAM" id="SSF54106">
    <property type="entry name" value="LysM domain"/>
    <property type="match status" value="2"/>
</dbReference>
<dbReference type="CDD" id="cd00118">
    <property type="entry name" value="LysM"/>
    <property type="match status" value="2"/>
</dbReference>
<evidence type="ECO:0000259" key="2">
    <source>
        <dbReference type="PROSITE" id="PS51782"/>
    </source>
</evidence>
<proteinExistence type="predicted"/>
<evidence type="ECO:0000313" key="5">
    <source>
        <dbReference type="Proteomes" id="UP000273083"/>
    </source>
</evidence>
<dbReference type="Gene3D" id="3.10.50.10">
    <property type="match status" value="1"/>
</dbReference>
<dbReference type="InterPro" id="IPR018392">
    <property type="entry name" value="LysM"/>
</dbReference>
<dbReference type="GO" id="GO:0070492">
    <property type="term" value="F:oligosaccharide binding"/>
    <property type="evidence" value="ECO:0007669"/>
    <property type="project" value="TreeGrafter"/>
</dbReference>
<organism evidence="4 5">
    <name type="scientific">Mobilisporobacter senegalensis</name>
    <dbReference type="NCBI Taxonomy" id="1329262"/>
    <lineage>
        <taxon>Bacteria</taxon>
        <taxon>Bacillati</taxon>
        <taxon>Bacillota</taxon>
        <taxon>Clostridia</taxon>
        <taxon>Lachnospirales</taxon>
        <taxon>Lachnospiraceae</taxon>
        <taxon>Mobilisporobacter</taxon>
    </lineage>
</organism>
<dbReference type="InterPro" id="IPR029070">
    <property type="entry name" value="Chitinase_insertion_sf"/>
</dbReference>
<dbReference type="AlphaFoldDB" id="A0A3N1XZC2"/>
<keyword evidence="1" id="KW-0326">Glycosidase</keyword>
<name>A0A3N1XZC2_9FIRM</name>
<dbReference type="InterPro" id="IPR001223">
    <property type="entry name" value="Glyco_hydro18_cat"/>
</dbReference>
<reference evidence="4 5" key="1">
    <citation type="submission" date="2018-11" db="EMBL/GenBank/DDBJ databases">
        <title>Genomic Encyclopedia of Type Strains, Phase IV (KMG-IV): sequencing the most valuable type-strain genomes for metagenomic binning, comparative biology and taxonomic classification.</title>
        <authorList>
            <person name="Goeker M."/>
        </authorList>
    </citation>
    <scope>NUCLEOTIDE SEQUENCE [LARGE SCALE GENOMIC DNA]</scope>
    <source>
        <strain evidence="4 5">DSM 26537</strain>
    </source>
</reference>
<dbReference type="OrthoDB" id="9769314at2"/>
<dbReference type="EMBL" id="RJVG01000001">
    <property type="protein sequence ID" value="ROR31581.1"/>
    <property type="molecule type" value="Genomic_DNA"/>
</dbReference>